<dbReference type="InterPro" id="IPR000160">
    <property type="entry name" value="GGDEF_dom"/>
</dbReference>
<evidence type="ECO:0000259" key="2">
    <source>
        <dbReference type="PROSITE" id="PS50883"/>
    </source>
</evidence>
<dbReference type="PANTHER" id="PTHR33121:SF79">
    <property type="entry name" value="CYCLIC DI-GMP PHOSPHODIESTERASE PDED-RELATED"/>
    <property type="match status" value="1"/>
</dbReference>
<sequence length="502" mass="55634">MSSTTKTALRLALTYIVMGSLWILFSDRALALFVQDAAQLSQLQTAKGWAFVLLTGLLFFVLARRALTRELALSERDALTQLLNRHMFRRELDNELRLAVQSGEYLTLLHLNMDGFRQINNTAGQAVGDELLRHVADVLRDQFDTRAVIGRLAGDEFAVSLRGLAWDTELVPELSAIQQKISTIRLPAHPSVGLTSCIGAAHFPVDGLNSKSLMAAAALALDEAKQHGVGEFRLYNQNYGDDVHSRQQLILDFKTALAEDGLSVVYQPQIDCRTRQISGVEVLVRWIREDGVAVRPDQFIPLAEQQGMIGLVTDFVCRQAIQELKAAKLLGSVLPRVSLNISAMDFNGTESLKRFVCLFADHEVEPSWIQLEITETAVMNNVEGSISALQGLREHGFQISVDDFGTGYSSLSMLRRLPVQELKIDQSFIRDIPHDHNDCSIVRTILAMSAALGLRTVAEGVETDAQAAFLLEHVCTELQGYRFARPMPIADLEAFIATYRAA</sequence>
<dbReference type="Pfam" id="PF00990">
    <property type="entry name" value="GGDEF"/>
    <property type="match status" value="1"/>
</dbReference>
<dbReference type="InterPro" id="IPR035919">
    <property type="entry name" value="EAL_sf"/>
</dbReference>
<dbReference type="PROSITE" id="PS50883">
    <property type="entry name" value="EAL"/>
    <property type="match status" value="1"/>
</dbReference>
<keyword evidence="5" id="KW-1185">Reference proteome</keyword>
<name>A0ABV7ZX51_9GAMM</name>
<dbReference type="CDD" id="cd01949">
    <property type="entry name" value="GGDEF"/>
    <property type="match status" value="1"/>
</dbReference>
<feature type="domain" description="GGDEF" evidence="3">
    <location>
        <begin position="104"/>
        <end position="237"/>
    </location>
</feature>
<dbReference type="InterPro" id="IPR029787">
    <property type="entry name" value="Nucleotide_cyclase"/>
</dbReference>
<dbReference type="InterPro" id="IPR043128">
    <property type="entry name" value="Rev_trsase/Diguanyl_cyclase"/>
</dbReference>
<protein>
    <submittedName>
        <fullName evidence="4">Bifunctional diguanylate cyclase/phosphodiesterase</fullName>
    </submittedName>
</protein>
<dbReference type="SUPFAM" id="SSF141868">
    <property type="entry name" value="EAL domain-like"/>
    <property type="match status" value="1"/>
</dbReference>
<dbReference type="NCBIfam" id="TIGR00254">
    <property type="entry name" value="GGDEF"/>
    <property type="match status" value="1"/>
</dbReference>
<dbReference type="RefSeq" id="WP_380695357.1">
    <property type="nucleotide sequence ID" value="NZ_JBHRYR010000003.1"/>
</dbReference>
<dbReference type="CDD" id="cd01948">
    <property type="entry name" value="EAL"/>
    <property type="match status" value="1"/>
</dbReference>
<dbReference type="InterPro" id="IPR050706">
    <property type="entry name" value="Cyclic-di-GMP_PDE-like"/>
</dbReference>
<dbReference type="InterPro" id="IPR001633">
    <property type="entry name" value="EAL_dom"/>
</dbReference>
<evidence type="ECO:0000313" key="4">
    <source>
        <dbReference type="EMBL" id="MFC3852804.1"/>
    </source>
</evidence>
<comment type="caution">
    <text evidence="4">The sequence shown here is derived from an EMBL/GenBank/DDBJ whole genome shotgun (WGS) entry which is preliminary data.</text>
</comment>
<keyword evidence="1" id="KW-1133">Transmembrane helix</keyword>
<dbReference type="Gene3D" id="3.30.70.270">
    <property type="match status" value="1"/>
</dbReference>
<dbReference type="PROSITE" id="PS50887">
    <property type="entry name" value="GGDEF"/>
    <property type="match status" value="1"/>
</dbReference>
<dbReference type="Proteomes" id="UP001595617">
    <property type="component" value="Unassembled WGS sequence"/>
</dbReference>
<feature type="transmembrane region" description="Helical" evidence="1">
    <location>
        <begin position="46"/>
        <end position="63"/>
    </location>
</feature>
<evidence type="ECO:0000313" key="5">
    <source>
        <dbReference type="Proteomes" id="UP001595617"/>
    </source>
</evidence>
<dbReference type="SUPFAM" id="SSF55073">
    <property type="entry name" value="Nucleotide cyclase"/>
    <property type="match status" value="1"/>
</dbReference>
<dbReference type="SMART" id="SM00267">
    <property type="entry name" value="GGDEF"/>
    <property type="match status" value="1"/>
</dbReference>
<accession>A0ABV7ZX51</accession>
<dbReference type="Pfam" id="PF00563">
    <property type="entry name" value="EAL"/>
    <property type="match status" value="1"/>
</dbReference>
<gene>
    <name evidence="4" type="ORF">ACFOOG_08160</name>
</gene>
<keyword evidence="1" id="KW-0812">Transmembrane</keyword>
<dbReference type="Gene3D" id="3.20.20.450">
    <property type="entry name" value="EAL domain"/>
    <property type="match status" value="1"/>
</dbReference>
<feature type="domain" description="EAL" evidence="2">
    <location>
        <begin position="246"/>
        <end position="500"/>
    </location>
</feature>
<reference evidence="5" key="1">
    <citation type="journal article" date="2019" name="Int. J. Syst. Evol. Microbiol.">
        <title>The Global Catalogue of Microorganisms (GCM) 10K type strain sequencing project: providing services to taxonomists for standard genome sequencing and annotation.</title>
        <authorList>
            <consortium name="The Broad Institute Genomics Platform"/>
            <consortium name="The Broad Institute Genome Sequencing Center for Infectious Disease"/>
            <person name="Wu L."/>
            <person name="Ma J."/>
        </authorList>
    </citation>
    <scope>NUCLEOTIDE SEQUENCE [LARGE SCALE GENOMIC DNA]</scope>
    <source>
        <strain evidence="5">IBRC 10765</strain>
    </source>
</reference>
<feature type="transmembrane region" description="Helical" evidence="1">
    <location>
        <begin position="12"/>
        <end position="34"/>
    </location>
</feature>
<evidence type="ECO:0000256" key="1">
    <source>
        <dbReference type="SAM" id="Phobius"/>
    </source>
</evidence>
<organism evidence="4 5">
    <name type="scientific">Saccharospirillum mangrovi</name>
    <dbReference type="NCBI Taxonomy" id="2161747"/>
    <lineage>
        <taxon>Bacteria</taxon>
        <taxon>Pseudomonadati</taxon>
        <taxon>Pseudomonadota</taxon>
        <taxon>Gammaproteobacteria</taxon>
        <taxon>Oceanospirillales</taxon>
        <taxon>Saccharospirillaceae</taxon>
        <taxon>Saccharospirillum</taxon>
    </lineage>
</organism>
<keyword evidence="1" id="KW-0472">Membrane</keyword>
<dbReference type="PANTHER" id="PTHR33121">
    <property type="entry name" value="CYCLIC DI-GMP PHOSPHODIESTERASE PDEF"/>
    <property type="match status" value="1"/>
</dbReference>
<evidence type="ECO:0000259" key="3">
    <source>
        <dbReference type="PROSITE" id="PS50887"/>
    </source>
</evidence>
<proteinExistence type="predicted"/>
<dbReference type="EMBL" id="JBHRYR010000003">
    <property type="protein sequence ID" value="MFC3852804.1"/>
    <property type="molecule type" value="Genomic_DNA"/>
</dbReference>
<dbReference type="SMART" id="SM00052">
    <property type="entry name" value="EAL"/>
    <property type="match status" value="1"/>
</dbReference>